<keyword evidence="5 8" id="KW-1133">Transmembrane helix</keyword>
<comment type="similarity">
    <text evidence="2">Belongs to the EccE family.</text>
</comment>
<dbReference type="RefSeq" id="WP_371320593.1">
    <property type="nucleotide sequence ID" value="NZ_NSDM01000001.1"/>
</dbReference>
<proteinExistence type="inferred from homology"/>
<dbReference type="NCBIfam" id="TIGR03923">
    <property type="entry name" value="T7SS_EccE"/>
    <property type="match status" value="1"/>
</dbReference>
<evidence type="ECO:0000256" key="5">
    <source>
        <dbReference type="ARBA" id="ARBA00022989"/>
    </source>
</evidence>
<dbReference type="Proteomes" id="UP001225605">
    <property type="component" value="Unassembled WGS sequence"/>
</dbReference>
<protein>
    <submittedName>
        <fullName evidence="10">Type VII secretion protein EccE</fullName>
    </submittedName>
</protein>
<name>A0ABU0WRP7_9PSEU</name>
<evidence type="ECO:0000256" key="1">
    <source>
        <dbReference type="ARBA" id="ARBA00004236"/>
    </source>
</evidence>
<evidence type="ECO:0000256" key="3">
    <source>
        <dbReference type="ARBA" id="ARBA00022475"/>
    </source>
</evidence>
<evidence type="ECO:0000256" key="7">
    <source>
        <dbReference type="SAM" id="MobiDB-lite"/>
    </source>
</evidence>
<dbReference type="EMBL" id="NSDM01000001">
    <property type="protein sequence ID" value="MDQ2582523.1"/>
    <property type="molecule type" value="Genomic_DNA"/>
</dbReference>
<dbReference type="InterPro" id="IPR021368">
    <property type="entry name" value="T7SS_EccE"/>
</dbReference>
<gene>
    <name evidence="10" type="primary">eccE</name>
    <name evidence="10" type="ORF">CKY47_00680</name>
</gene>
<sequence length="457" mass="47046">MSVTTPPPGTPPVGAAPRPGGPPTPAGARPQAAGNAVRAALLKARRRTAGSSLGALPVANLVVLEVGVAIGLVLLAVGATGDGVEPVPMYIAAGVVLVALVLAFARSRGRWLTQWINLVVRYNFRSHTRAAKRSGPVEMKPPSEEENSVIGPEDPRVALLRLAVPDLVIAKGVDHERRPLGMAWHQGAWTAVLLVDPAPGLITAVGSAPSLPLGALAPTLEDRGVVLDSISVIWHCYPGSAALPANSPALNSYLEVLGPLPAAARRTTWIAVRLDPRRCAAAIKERGGGVVGAHRALIGALSRVRNALESAGVSIRPLDSDELIRAGISAAELTAVAGSNNPVALREKWKGVTAGGVGHASYAITGWPSKGMRNNLNALTGVRALSSTLSMTISPSSEQGQVGLRGLVRVSARTPSELDRADDKLKALADKLDITLTPLNGLQVSGLAATLPLGGVA</sequence>
<evidence type="ECO:0000259" key="9">
    <source>
        <dbReference type="Pfam" id="PF11203"/>
    </source>
</evidence>
<feature type="compositionally biased region" description="Pro residues" evidence="7">
    <location>
        <begin position="1"/>
        <end position="11"/>
    </location>
</feature>
<keyword evidence="6 8" id="KW-0472">Membrane</keyword>
<feature type="region of interest" description="Disordered" evidence="7">
    <location>
        <begin position="1"/>
        <end position="32"/>
    </location>
</feature>
<evidence type="ECO:0000256" key="4">
    <source>
        <dbReference type="ARBA" id="ARBA00022692"/>
    </source>
</evidence>
<comment type="subcellular location">
    <subcellularLocation>
        <location evidence="1">Cell membrane</location>
    </subcellularLocation>
</comment>
<feature type="transmembrane region" description="Helical" evidence="8">
    <location>
        <begin position="53"/>
        <end position="75"/>
    </location>
</feature>
<feature type="transmembrane region" description="Helical" evidence="8">
    <location>
        <begin position="87"/>
        <end position="105"/>
    </location>
</feature>
<accession>A0ABU0WRP7</accession>
<keyword evidence="3" id="KW-1003">Cell membrane</keyword>
<evidence type="ECO:0000256" key="8">
    <source>
        <dbReference type="SAM" id="Phobius"/>
    </source>
</evidence>
<evidence type="ECO:0000256" key="2">
    <source>
        <dbReference type="ARBA" id="ARBA00007759"/>
    </source>
</evidence>
<organism evidence="10 11">
    <name type="scientific">Saccharothrix yanglingensis</name>
    <dbReference type="NCBI Taxonomy" id="659496"/>
    <lineage>
        <taxon>Bacteria</taxon>
        <taxon>Bacillati</taxon>
        <taxon>Actinomycetota</taxon>
        <taxon>Actinomycetes</taxon>
        <taxon>Pseudonocardiales</taxon>
        <taxon>Pseudonocardiaceae</taxon>
        <taxon>Saccharothrix</taxon>
    </lineage>
</organism>
<dbReference type="InterPro" id="IPR050051">
    <property type="entry name" value="EccE_dom"/>
</dbReference>
<evidence type="ECO:0000313" key="11">
    <source>
        <dbReference type="Proteomes" id="UP001225605"/>
    </source>
</evidence>
<comment type="caution">
    <text evidence="10">The sequence shown here is derived from an EMBL/GenBank/DDBJ whole genome shotgun (WGS) entry which is preliminary data.</text>
</comment>
<evidence type="ECO:0000313" key="10">
    <source>
        <dbReference type="EMBL" id="MDQ2582523.1"/>
    </source>
</evidence>
<reference evidence="10 11" key="1">
    <citation type="submission" date="2017-06" db="EMBL/GenBank/DDBJ databases">
        <title>Cultured bacterium strain Saccharothrix yanglingensis Hhs.015.</title>
        <authorList>
            <person name="Xia Y."/>
        </authorList>
    </citation>
    <scope>NUCLEOTIDE SEQUENCE [LARGE SCALE GENOMIC DNA]</scope>
    <source>
        <strain evidence="10 11">Hhs.015</strain>
    </source>
</reference>
<keyword evidence="11" id="KW-1185">Reference proteome</keyword>
<keyword evidence="4 8" id="KW-0812">Transmembrane</keyword>
<feature type="domain" description="Type VII secretion system protein EccE" evidence="9">
    <location>
        <begin position="262"/>
        <end position="364"/>
    </location>
</feature>
<dbReference type="Pfam" id="PF11203">
    <property type="entry name" value="EccE"/>
    <property type="match status" value="1"/>
</dbReference>
<evidence type="ECO:0000256" key="6">
    <source>
        <dbReference type="ARBA" id="ARBA00023136"/>
    </source>
</evidence>